<keyword evidence="4 7" id="KW-0067">ATP-binding</keyword>
<dbReference type="Gene3D" id="3.40.50.300">
    <property type="entry name" value="P-loop containing nucleotide triphosphate hydrolases"/>
    <property type="match status" value="1"/>
</dbReference>
<gene>
    <name evidence="7" type="ORF">GCM10010517_42740</name>
</gene>
<dbReference type="GO" id="GO:0005524">
    <property type="term" value="F:ATP binding"/>
    <property type="evidence" value="ECO:0007669"/>
    <property type="project" value="UniProtKB-KW"/>
</dbReference>
<dbReference type="InterPro" id="IPR027417">
    <property type="entry name" value="P-loop_NTPase"/>
</dbReference>
<dbReference type="CDD" id="cd03257">
    <property type="entry name" value="ABC_NikE_OppD_transporters"/>
    <property type="match status" value="1"/>
</dbReference>
<organism evidence="7 8">
    <name type="scientific">Streptosporangium fragile</name>
    <dbReference type="NCBI Taxonomy" id="46186"/>
    <lineage>
        <taxon>Bacteria</taxon>
        <taxon>Bacillati</taxon>
        <taxon>Actinomycetota</taxon>
        <taxon>Actinomycetes</taxon>
        <taxon>Streptosporangiales</taxon>
        <taxon>Streptosporangiaceae</taxon>
        <taxon>Streptosporangium</taxon>
    </lineage>
</organism>
<protein>
    <submittedName>
        <fullName evidence="7">Dipeptide ABC transporter ATP-binding protein</fullName>
    </submittedName>
</protein>
<dbReference type="SUPFAM" id="SSF52540">
    <property type="entry name" value="P-loop containing nucleoside triphosphate hydrolases"/>
    <property type="match status" value="1"/>
</dbReference>
<evidence type="ECO:0000256" key="3">
    <source>
        <dbReference type="ARBA" id="ARBA00022741"/>
    </source>
</evidence>
<dbReference type="InterPro" id="IPR003439">
    <property type="entry name" value="ABC_transporter-like_ATP-bd"/>
</dbReference>
<dbReference type="InterPro" id="IPR050319">
    <property type="entry name" value="ABC_transp_ATP-bind"/>
</dbReference>
<proteinExistence type="inferred from homology"/>
<feature type="region of interest" description="Disordered" evidence="5">
    <location>
        <begin position="263"/>
        <end position="284"/>
    </location>
</feature>
<evidence type="ECO:0000256" key="2">
    <source>
        <dbReference type="ARBA" id="ARBA00022448"/>
    </source>
</evidence>
<evidence type="ECO:0000313" key="7">
    <source>
        <dbReference type="EMBL" id="GAA2880209.1"/>
    </source>
</evidence>
<feature type="domain" description="ABC transporter" evidence="6">
    <location>
        <begin position="6"/>
        <end position="258"/>
    </location>
</feature>
<dbReference type="RefSeq" id="WP_344974254.1">
    <property type="nucleotide sequence ID" value="NZ_BAAAVI010000030.1"/>
</dbReference>
<dbReference type="Pfam" id="PF00005">
    <property type="entry name" value="ABC_tran"/>
    <property type="match status" value="1"/>
</dbReference>
<dbReference type="PANTHER" id="PTHR43776">
    <property type="entry name" value="TRANSPORT ATP-BINDING PROTEIN"/>
    <property type="match status" value="1"/>
</dbReference>
<dbReference type="Proteomes" id="UP001500831">
    <property type="component" value="Unassembled WGS sequence"/>
</dbReference>
<evidence type="ECO:0000256" key="1">
    <source>
        <dbReference type="ARBA" id="ARBA00005417"/>
    </source>
</evidence>
<keyword evidence="2" id="KW-0813">Transport</keyword>
<accession>A0ABN3VZZ1</accession>
<dbReference type="PANTHER" id="PTHR43776:SF7">
    <property type="entry name" value="D,D-DIPEPTIDE TRANSPORT ATP-BINDING PROTEIN DDPF-RELATED"/>
    <property type="match status" value="1"/>
</dbReference>
<name>A0ABN3VZZ1_9ACTN</name>
<evidence type="ECO:0000256" key="5">
    <source>
        <dbReference type="SAM" id="MobiDB-lite"/>
    </source>
</evidence>
<evidence type="ECO:0000259" key="6">
    <source>
        <dbReference type="PROSITE" id="PS50893"/>
    </source>
</evidence>
<dbReference type="PROSITE" id="PS00211">
    <property type="entry name" value="ABC_TRANSPORTER_1"/>
    <property type="match status" value="1"/>
</dbReference>
<dbReference type="InterPro" id="IPR013563">
    <property type="entry name" value="Oligopep_ABC_C"/>
</dbReference>
<keyword evidence="3" id="KW-0547">Nucleotide-binding</keyword>
<evidence type="ECO:0000256" key="4">
    <source>
        <dbReference type="ARBA" id="ARBA00022840"/>
    </source>
</evidence>
<sequence>MTETVLEARDVVRHFPITRGAVLRREVGRVRALDGVSLTLARGETLGIVGESGCGKSTLARVLTALDRPTSGEVRVLGMPLGRMRGRELRRARRHVQLVFQDPYGSLDPRMTIAEIVREPYEVHPDLVPRGLRERRVRELLEVVGLNPDHADRFPHQFSGGQRQRVGIARALALRPDVLVCDEPVSALDVSVQAQIVNLLERLREEFRLAYVFIAHDLGVVQHLADRVAVMYLGRVVETGSEADVYRHAAHPYTRALLAAAPVPDPASRGTRQETVLAGEPPSPVDVPSGCSFHPRCPVAAQAVAAPESGRDVRVPETVAAPERERDVRVPETCRRLPPPLDPGARPGHLVACHLADR</sequence>
<comment type="caution">
    <text evidence="7">The sequence shown here is derived from an EMBL/GenBank/DDBJ whole genome shotgun (WGS) entry which is preliminary data.</text>
</comment>
<dbReference type="InterPro" id="IPR017871">
    <property type="entry name" value="ABC_transporter-like_CS"/>
</dbReference>
<dbReference type="Pfam" id="PF08352">
    <property type="entry name" value="oligo_HPY"/>
    <property type="match status" value="1"/>
</dbReference>
<reference evidence="7 8" key="1">
    <citation type="journal article" date="2019" name="Int. J. Syst. Evol. Microbiol.">
        <title>The Global Catalogue of Microorganisms (GCM) 10K type strain sequencing project: providing services to taxonomists for standard genome sequencing and annotation.</title>
        <authorList>
            <consortium name="The Broad Institute Genomics Platform"/>
            <consortium name="The Broad Institute Genome Sequencing Center for Infectious Disease"/>
            <person name="Wu L."/>
            <person name="Ma J."/>
        </authorList>
    </citation>
    <scope>NUCLEOTIDE SEQUENCE [LARGE SCALE GENOMIC DNA]</scope>
    <source>
        <strain evidence="7 8">JCM 6242</strain>
    </source>
</reference>
<keyword evidence="8" id="KW-1185">Reference proteome</keyword>
<dbReference type="EMBL" id="BAAAVI010000030">
    <property type="protein sequence ID" value="GAA2880209.1"/>
    <property type="molecule type" value="Genomic_DNA"/>
</dbReference>
<evidence type="ECO:0000313" key="8">
    <source>
        <dbReference type="Proteomes" id="UP001500831"/>
    </source>
</evidence>
<dbReference type="PROSITE" id="PS50893">
    <property type="entry name" value="ABC_TRANSPORTER_2"/>
    <property type="match status" value="1"/>
</dbReference>
<dbReference type="SMART" id="SM00382">
    <property type="entry name" value="AAA"/>
    <property type="match status" value="1"/>
</dbReference>
<dbReference type="NCBIfam" id="TIGR01727">
    <property type="entry name" value="oligo_HPY"/>
    <property type="match status" value="1"/>
</dbReference>
<dbReference type="InterPro" id="IPR003593">
    <property type="entry name" value="AAA+_ATPase"/>
</dbReference>
<comment type="similarity">
    <text evidence="1">Belongs to the ABC transporter superfamily.</text>
</comment>